<gene>
    <name evidence="12" type="primary">ettA</name>
    <name evidence="14" type="ORF">DES40_1065</name>
</gene>
<comment type="catalytic activity">
    <reaction evidence="12">
        <text>ATP + H2O = ADP + phosphate + H(+)</text>
        <dbReference type="Rhea" id="RHEA:13065"/>
        <dbReference type="ChEBI" id="CHEBI:15377"/>
        <dbReference type="ChEBI" id="CHEBI:15378"/>
        <dbReference type="ChEBI" id="CHEBI:30616"/>
        <dbReference type="ChEBI" id="CHEBI:43474"/>
        <dbReference type="ChEBI" id="CHEBI:456216"/>
    </reaction>
</comment>
<evidence type="ECO:0000256" key="11">
    <source>
        <dbReference type="ARBA" id="ARBA00022917"/>
    </source>
</evidence>
<dbReference type="Proteomes" id="UP000282211">
    <property type="component" value="Unassembled WGS sequence"/>
</dbReference>
<dbReference type="GO" id="GO:0019843">
    <property type="term" value="F:rRNA binding"/>
    <property type="evidence" value="ECO:0007669"/>
    <property type="project" value="UniProtKB-UniRule"/>
</dbReference>
<comment type="domain">
    <text evidence="12">The arm domain is inserted in the first ABC transporter domain. Probably contacts ribosomal protein L1.</text>
</comment>
<evidence type="ECO:0000256" key="9">
    <source>
        <dbReference type="ARBA" id="ARBA00022845"/>
    </source>
</evidence>
<feature type="domain" description="ABC transporter" evidence="13">
    <location>
        <begin position="321"/>
        <end position="538"/>
    </location>
</feature>
<dbReference type="InterPro" id="IPR017871">
    <property type="entry name" value="ABC_transporter-like_CS"/>
</dbReference>
<dbReference type="NCBIfam" id="NF008775">
    <property type="entry name" value="PRK11819.1"/>
    <property type="match status" value="1"/>
</dbReference>
<dbReference type="AlphaFoldDB" id="A0A420WLF3"/>
<dbReference type="GO" id="GO:0043022">
    <property type="term" value="F:ribosome binding"/>
    <property type="evidence" value="ECO:0007669"/>
    <property type="project" value="UniProtKB-UniRule"/>
</dbReference>
<evidence type="ECO:0000313" key="14">
    <source>
        <dbReference type="EMBL" id="RKQ71736.1"/>
    </source>
</evidence>
<evidence type="ECO:0000256" key="2">
    <source>
        <dbReference type="ARBA" id="ARBA00022490"/>
    </source>
</evidence>
<dbReference type="FunCoup" id="A0A420WLF3">
    <property type="interactions" value="145"/>
</dbReference>
<keyword evidence="3 12" id="KW-0820">tRNA-binding</keyword>
<comment type="function">
    <text evidence="12">A translation factor that gates the progression of the 70S ribosomal initiation complex (IC, containing tRNA(fMet) in the P-site) into the translation elongation cycle by using a mechanism sensitive to the ATP/ADP ratio. Binds to the 70S ribosome E-site where it modulates the state of the translating ribosome during subunit translocation. ATP hydrolysis probably frees it from the ribosome, which can enter the elongation phase.</text>
</comment>
<evidence type="ECO:0000313" key="15">
    <source>
        <dbReference type="Proteomes" id="UP000282211"/>
    </source>
</evidence>
<dbReference type="GO" id="GO:0005737">
    <property type="term" value="C:cytoplasm"/>
    <property type="evidence" value="ECO:0007669"/>
    <property type="project" value="UniProtKB-SubCell"/>
</dbReference>
<keyword evidence="10 12" id="KW-0694">RNA-binding</keyword>
<dbReference type="GO" id="GO:0005524">
    <property type="term" value="F:ATP binding"/>
    <property type="evidence" value="ECO:0007669"/>
    <property type="project" value="UniProtKB-UniRule"/>
</dbReference>
<accession>A0A420WLF3</accession>
<dbReference type="GO" id="GO:0006412">
    <property type="term" value="P:translation"/>
    <property type="evidence" value="ECO:0007669"/>
    <property type="project" value="UniProtKB-KW"/>
</dbReference>
<evidence type="ECO:0000259" key="13">
    <source>
        <dbReference type="PROSITE" id="PS50893"/>
    </source>
</evidence>
<dbReference type="Gene3D" id="3.40.50.300">
    <property type="entry name" value="P-loop containing nucleotide triphosphate hydrolases"/>
    <property type="match status" value="2"/>
</dbReference>
<organism evidence="14 15">
    <name type="scientific">Litorimonas taeanensis</name>
    <dbReference type="NCBI Taxonomy" id="568099"/>
    <lineage>
        <taxon>Bacteria</taxon>
        <taxon>Pseudomonadati</taxon>
        <taxon>Pseudomonadota</taxon>
        <taxon>Alphaproteobacteria</taxon>
        <taxon>Maricaulales</taxon>
        <taxon>Robiginitomaculaceae</taxon>
    </lineage>
</organism>
<dbReference type="GO" id="GO:0016887">
    <property type="term" value="F:ATP hydrolysis activity"/>
    <property type="evidence" value="ECO:0007669"/>
    <property type="project" value="UniProtKB-UniRule"/>
</dbReference>
<dbReference type="GO" id="GO:0000049">
    <property type="term" value="F:tRNA binding"/>
    <property type="evidence" value="ECO:0007669"/>
    <property type="project" value="UniProtKB-UniRule"/>
</dbReference>
<keyword evidence="5 12" id="KW-0677">Repeat</keyword>
<name>A0A420WLF3_9PROT</name>
<keyword evidence="8 12" id="KW-0067">ATP-binding</keyword>
<dbReference type="InParanoid" id="A0A420WLF3"/>
<keyword evidence="7 12" id="KW-0378">Hydrolase</keyword>
<evidence type="ECO:0000256" key="12">
    <source>
        <dbReference type="HAMAP-Rule" id="MF_00847"/>
    </source>
</evidence>
<dbReference type="GO" id="GO:0045900">
    <property type="term" value="P:negative regulation of translational elongation"/>
    <property type="evidence" value="ECO:0007669"/>
    <property type="project" value="UniProtKB-UniRule"/>
</dbReference>
<evidence type="ECO:0000256" key="4">
    <source>
        <dbReference type="ARBA" id="ARBA00022730"/>
    </source>
</evidence>
<dbReference type="InterPro" id="IPR032781">
    <property type="entry name" value="ABC_tran_Xtn"/>
</dbReference>
<dbReference type="SMART" id="SM00382">
    <property type="entry name" value="AAA"/>
    <property type="match status" value="2"/>
</dbReference>
<dbReference type="SUPFAM" id="SSF52540">
    <property type="entry name" value="P-loop containing nucleoside triphosphate hydrolases"/>
    <property type="match status" value="2"/>
</dbReference>
<dbReference type="NCBIfam" id="TIGR03719">
    <property type="entry name" value="ABC_ABC_ChvD"/>
    <property type="match status" value="1"/>
</dbReference>
<evidence type="ECO:0000256" key="8">
    <source>
        <dbReference type="ARBA" id="ARBA00022840"/>
    </source>
</evidence>
<reference evidence="14 15" key="1">
    <citation type="submission" date="2018-10" db="EMBL/GenBank/DDBJ databases">
        <title>Genomic Encyclopedia of Type Strains, Phase IV (KMG-IV): sequencing the most valuable type-strain genomes for metagenomic binning, comparative biology and taxonomic classification.</title>
        <authorList>
            <person name="Goeker M."/>
        </authorList>
    </citation>
    <scope>NUCLEOTIDE SEQUENCE [LARGE SCALE GENOMIC DNA]</scope>
    <source>
        <strain evidence="14 15">DSM 22008</strain>
    </source>
</reference>
<keyword evidence="15" id="KW-1185">Reference proteome</keyword>
<dbReference type="CDD" id="cd03221">
    <property type="entry name" value="ABCF_EF-3"/>
    <property type="match status" value="2"/>
</dbReference>
<dbReference type="InterPro" id="IPR027417">
    <property type="entry name" value="P-loop_NTPase"/>
</dbReference>
<feature type="binding site" evidence="12">
    <location>
        <begin position="39"/>
        <end position="46"/>
    </location>
    <ligand>
        <name>ATP</name>
        <dbReference type="ChEBI" id="CHEBI:30616"/>
        <label>1</label>
    </ligand>
</feature>
<dbReference type="PROSITE" id="PS50893">
    <property type="entry name" value="ABC_TRANSPORTER_2"/>
    <property type="match status" value="2"/>
</dbReference>
<comment type="similarity">
    <text evidence="1 12">Belongs to the ABC transporter superfamily. ABCF family. Translational throttle EttA subfamily.</text>
</comment>
<keyword evidence="11 12" id="KW-0648">Protein biosynthesis</keyword>
<dbReference type="FunFam" id="3.40.50.300:FF:000183">
    <property type="entry name" value="ABC transporter ATP-binding protein yjjK"/>
    <property type="match status" value="1"/>
</dbReference>
<dbReference type="InterPro" id="IPR022374">
    <property type="entry name" value="EttA"/>
</dbReference>
<comment type="domain">
    <text evidence="12">The P-site tRNA interaction motif (PtIM domain) probably interacts with the P-site tRNA(fMet) as well as the 23S rRNA.</text>
</comment>
<keyword evidence="9 12" id="KW-0810">Translation regulation</keyword>
<dbReference type="HAMAP" id="MF_00847">
    <property type="entry name" value="EttA"/>
    <property type="match status" value="1"/>
</dbReference>
<evidence type="ECO:0000256" key="3">
    <source>
        <dbReference type="ARBA" id="ARBA00022555"/>
    </source>
</evidence>
<evidence type="ECO:0000256" key="10">
    <source>
        <dbReference type="ARBA" id="ARBA00022884"/>
    </source>
</evidence>
<dbReference type="Pfam" id="PF00005">
    <property type="entry name" value="ABC_tran"/>
    <property type="match status" value="2"/>
</dbReference>
<sequence>MARQFCYHMQGLTKKFGNKTILDNVHLSFYPDAKIGLIGVNGAGKSTLMKVMAGVDTEVTGEHWAAEGVKVGYLPQEPRLDTDKTVWGNVIEGCEDKKIFDDYNAAAMKMAEEYTDELMEEMTALQELVDGRDAWDIDSKIEMAMQALRCPPKDSPVDNLSGGEARRVALCQLLLSKPDLLLLDEPTNHLDAETVAWLENYLVNYSGAIILITHDRYFLDNITNWTLEVDRGRTYPHEGNYSSWLDAKAKRMDQEGREADSKTKALKKELEWIRSNPKARQTKSKARISAYENLRDEAENEVVSHADIRIPMGERLGNVVVEAKNVSKGFGDKLLIKDLSFKLPRGGIVGVIGPNGAGKTTLFKMITGQETPDEGEFKVGETVELGYVDQNRDALDNSKNIWEAISDGLDIIHMGKREVPSRAYVGAFNFKGTDQQKNVGQLSGGERNRVNLAKMLTKPANLLLLDEPTNDLDRETLASLEVALEKFPGCAVVISHDRFFLDRVATHILAYEGDSHVEWFEGNFADYIEDKKRRLGPDADMPKKLKFVKFDR</sequence>
<comment type="caution">
    <text evidence="12">Lacks conserved residue(s) required for the propagation of feature annotation.</text>
</comment>
<dbReference type="PANTHER" id="PTHR43858:SF1">
    <property type="entry name" value="ABC TRANSPORTER-RELATED PROTEIN"/>
    <property type="match status" value="1"/>
</dbReference>
<dbReference type="RefSeq" id="WP_121099483.1">
    <property type="nucleotide sequence ID" value="NZ_RBII01000001.1"/>
</dbReference>
<proteinExistence type="inferred from homology"/>
<dbReference type="EMBL" id="RBII01000001">
    <property type="protein sequence ID" value="RKQ71736.1"/>
    <property type="molecule type" value="Genomic_DNA"/>
</dbReference>
<dbReference type="EC" id="3.6.1.-" evidence="12"/>
<comment type="caution">
    <text evidence="14">The sequence shown here is derived from an EMBL/GenBank/DDBJ whole genome shotgun (WGS) entry which is preliminary data.</text>
</comment>
<dbReference type="Pfam" id="PF12848">
    <property type="entry name" value="ABC_tran_Xtn"/>
    <property type="match status" value="1"/>
</dbReference>
<dbReference type="OrthoDB" id="7623913at2"/>
<dbReference type="FunFam" id="3.40.50.300:FF:000011">
    <property type="entry name" value="Putative ABC transporter ATP-binding component"/>
    <property type="match status" value="1"/>
</dbReference>
<comment type="subcellular location">
    <subcellularLocation>
        <location evidence="12">Cytoplasm</location>
    </subcellularLocation>
    <text evidence="12">Associates with ribosomes and polysomes.</text>
</comment>
<dbReference type="InterPro" id="IPR003439">
    <property type="entry name" value="ABC_transporter-like_ATP-bd"/>
</dbReference>
<keyword evidence="4 12" id="KW-0699">rRNA-binding</keyword>
<evidence type="ECO:0000256" key="5">
    <source>
        <dbReference type="ARBA" id="ARBA00022737"/>
    </source>
</evidence>
<keyword evidence="2 12" id="KW-0963">Cytoplasm</keyword>
<evidence type="ECO:0000256" key="1">
    <source>
        <dbReference type="ARBA" id="ARBA00005868"/>
    </source>
</evidence>
<dbReference type="PANTHER" id="PTHR43858">
    <property type="entry name" value="ENERGY-DEPENDENT TRANSLATIONAL THROTTLE PROTEIN ETTA"/>
    <property type="match status" value="1"/>
</dbReference>
<dbReference type="InterPro" id="IPR003593">
    <property type="entry name" value="AAA+_ATPase"/>
</dbReference>
<feature type="binding site" evidence="12">
    <location>
        <begin position="353"/>
        <end position="360"/>
    </location>
    <ligand>
        <name>ATP</name>
        <dbReference type="ChEBI" id="CHEBI:30616"/>
        <label>2</label>
    </ligand>
</feature>
<keyword evidence="6 12" id="KW-0547">Nucleotide-binding</keyword>
<feature type="region of interest" description="PtIM" evidence="12">
    <location>
        <begin position="239"/>
        <end position="319"/>
    </location>
</feature>
<evidence type="ECO:0000256" key="6">
    <source>
        <dbReference type="ARBA" id="ARBA00022741"/>
    </source>
</evidence>
<evidence type="ECO:0000256" key="7">
    <source>
        <dbReference type="ARBA" id="ARBA00022801"/>
    </source>
</evidence>
<protein>
    <recommendedName>
        <fullName evidence="12">Energy-dependent translational throttle protein EttA</fullName>
        <ecNumber evidence="12">3.6.1.-</ecNumber>
    </recommendedName>
    <alternativeName>
        <fullName evidence="12">Translational regulatory factor EttA</fullName>
    </alternativeName>
</protein>
<comment type="subunit">
    <text evidence="12">Monomer. Probably contacts ribosomal proteins L1, L5, L33 and S7, the 16S and 23S rRNA and the P-site containing tRNA(fMet).</text>
</comment>
<feature type="domain" description="ABC transporter" evidence="13">
    <location>
        <begin position="7"/>
        <end position="256"/>
    </location>
</feature>
<dbReference type="PROSITE" id="PS00211">
    <property type="entry name" value="ABC_TRANSPORTER_1"/>
    <property type="match status" value="2"/>
</dbReference>